<keyword evidence="6" id="KW-1185">Reference proteome</keyword>
<comment type="similarity">
    <text evidence="1">Belongs to the PrpD family.</text>
</comment>
<dbReference type="InterPro" id="IPR042183">
    <property type="entry name" value="MmgE/PrpD_sf_1"/>
</dbReference>
<organism evidence="4 7">
    <name type="scientific">Paraburkholderia rhynchosiae</name>
    <dbReference type="NCBI Taxonomy" id="487049"/>
    <lineage>
        <taxon>Bacteria</taxon>
        <taxon>Pseudomonadati</taxon>
        <taxon>Pseudomonadota</taxon>
        <taxon>Betaproteobacteria</taxon>
        <taxon>Burkholderiales</taxon>
        <taxon>Burkholderiaceae</taxon>
        <taxon>Paraburkholderia</taxon>
    </lineage>
</organism>
<sequence>MQAGTKLNDSSLEHRLAEIVASVRFSDLPSELVSTIQLFALDTLGVIGGAARAPGISELLLALGDLGSTGCATVLLDGSLASPEMAALVNAAAAHSLDFDDQHDPARIHAFCVVLPTVLATAQAKNRLLVQAAGCSPTDQSDGSDPHPAYQPVSGPDFLRATALGVEIFSRLGLACPGLLNTGWHPTTLLGCIAGAASSSAVLGLDTDATHHAMALAYAQASGTNQPIHDGALAKRIGPGFAARSAVTAAFLARRGITGPTRYLTGTAGLFQLYGNGDVRADILENFGLDWETLRLSMKPFPCCRCTHTVTELGQNFRSEGLRADEIESGVIELSDTNVRIVGSQFDPNHPQPTVHAQFNAAYTFANALDRGVVGIDDFSAESVRRPAVAWASKVSTVPAADMNPSAVAPARVRLRLKNGNELVKVLWTIKGSPENRLTVDEIRAKFADCLRYGFGSSERSIDDLINQVTTLEGCTDLEKVIQAFARTRSS</sequence>
<dbReference type="EMBL" id="CADIJZ010000065">
    <property type="protein sequence ID" value="CAB3744084.1"/>
    <property type="molecule type" value="Genomic_DNA"/>
</dbReference>
<dbReference type="PANTHER" id="PTHR16943:SF8">
    <property type="entry name" value="2-METHYLCITRATE DEHYDRATASE"/>
    <property type="match status" value="1"/>
</dbReference>
<evidence type="ECO:0000259" key="2">
    <source>
        <dbReference type="Pfam" id="PF03972"/>
    </source>
</evidence>
<evidence type="ECO:0008006" key="8">
    <source>
        <dbReference type="Google" id="ProtNLM"/>
    </source>
</evidence>
<evidence type="ECO:0000313" key="7">
    <source>
        <dbReference type="Proteomes" id="UP000494205"/>
    </source>
</evidence>
<dbReference type="Proteomes" id="UP000494205">
    <property type="component" value="Unassembled WGS sequence"/>
</dbReference>
<dbReference type="InterPro" id="IPR042188">
    <property type="entry name" value="MmgE/PrpD_sf_2"/>
</dbReference>
<evidence type="ECO:0000313" key="4">
    <source>
        <dbReference type="EMBL" id="CAB3744084.1"/>
    </source>
</evidence>
<feature type="domain" description="MmgE/PrpD C-terminal" evidence="3">
    <location>
        <begin position="301"/>
        <end position="467"/>
    </location>
</feature>
<reference evidence="5 6" key="1">
    <citation type="submission" date="2018-01" db="EMBL/GenBank/DDBJ databases">
        <title>Whole genome analyses suggest that Burkholderia sensu lato contains two further novel genera in the rhizoxinica-symbiotica group Mycetohabitans gen. nov., and Trinickia gen. nov.: implications for the evolution of diazotrophy and nodulation in the Burkholderiaceae.</title>
        <authorList>
            <person name="Estrada-de los Santos P."/>
            <person name="Palmer M."/>
            <person name="Chavez-Ramirez B."/>
            <person name="Beukes C."/>
            <person name="Steenkamp E.T."/>
            <person name="Hirsch A.M."/>
            <person name="Manyaka P."/>
            <person name="Maluk M."/>
            <person name="Lafos M."/>
            <person name="Crook M."/>
            <person name="Gross E."/>
            <person name="Simon M.F."/>
            <person name="Bueno dos Reis Junior F."/>
            <person name="Poole P.S."/>
            <person name="Venter S.N."/>
            <person name="James E.K."/>
        </authorList>
    </citation>
    <scope>NUCLEOTIDE SEQUENCE [LARGE SCALE GENOMIC DNA]</scope>
    <source>
        <strain evidence="5 6">WSM 3937</strain>
    </source>
</reference>
<evidence type="ECO:0000256" key="1">
    <source>
        <dbReference type="ARBA" id="ARBA00006174"/>
    </source>
</evidence>
<dbReference type="EMBL" id="PNXY01000067">
    <property type="protein sequence ID" value="PMS18269.1"/>
    <property type="molecule type" value="Genomic_DNA"/>
</dbReference>
<dbReference type="RefSeq" id="WP_102636730.1">
    <property type="nucleotide sequence ID" value="NZ_CADIJZ010000065.1"/>
</dbReference>
<dbReference type="InterPro" id="IPR045337">
    <property type="entry name" value="MmgE_PrpD_C"/>
</dbReference>
<dbReference type="InterPro" id="IPR036148">
    <property type="entry name" value="MmgE/PrpD_sf"/>
</dbReference>
<accession>A0A2N7VM85</accession>
<evidence type="ECO:0000259" key="3">
    <source>
        <dbReference type="Pfam" id="PF19305"/>
    </source>
</evidence>
<protein>
    <recommendedName>
        <fullName evidence="8">2-methylcitrate dehydratase</fullName>
    </recommendedName>
</protein>
<evidence type="ECO:0000313" key="5">
    <source>
        <dbReference type="EMBL" id="PMS18269.1"/>
    </source>
</evidence>
<dbReference type="Pfam" id="PF03972">
    <property type="entry name" value="MmgE_PrpD_N"/>
    <property type="match status" value="1"/>
</dbReference>
<name>A0A2N7VM85_9BURK</name>
<dbReference type="Pfam" id="PF19305">
    <property type="entry name" value="MmgE_PrpD_C"/>
    <property type="match status" value="1"/>
</dbReference>
<dbReference type="InterPro" id="IPR045336">
    <property type="entry name" value="MmgE_PrpD_N"/>
</dbReference>
<dbReference type="GO" id="GO:0016829">
    <property type="term" value="F:lyase activity"/>
    <property type="evidence" value="ECO:0007669"/>
    <property type="project" value="InterPro"/>
</dbReference>
<dbReference type="PANTHER" id="PTHR16943">
    <property type="entry name" value="2-METHYLCITRATE DEHYDRATASE-RELATED"/>
    <property type="match status" value="1"/>
</dbReference>
<feature type="domain" description="MmgE/PrpD N-terminal" evidence="2">
    <location>
        <begin position="15"/>
        <end position="277"/>
    </location>
</feature>
<evidence type="ECO:0000313" key="6">
    <source>
        <dbReference type="Proteomes" id="UP000235659"/>
    </source>
</evidence>
<reference evidence="4 7" key="2">
    <citation type="submission" date="2020-04" db="EMBL/GenBank/DDBJ databases">
        <authorList>
            <person name="De Canck E."/>
        </authorList>
    </citation>
    <scope>NUCLEOTIDE SEQUENCE [LARGE SCALE GENOMIC DNA]</scope>
    <source>
        <strain evidence="4 7">LMG 27174</strain>
    </source>
</reference>
<dbReference type="AlphaFoldDB" id="A0A2N7VM85"/>
<dbReference type="Gene3D" id="1.10.4100.10">
    <property type="entry name" value="2-methylcitrate dehydratase PrpD"/>
    <property type="match status" value="1"/>
</dbReference>
<dbReference type="OrthoDB" id="9791416at2"/>
<dbReference type="InterPro" id="IPR005656">
    <property type="entry name" value="MmgE_PrpD"/>
</dbReference>
<dbReference type="SUPFAM" id="SSF103378">
    <property type="entry name" value="2-methylcitrate dehydratase PrpD"/>
    <property type="match status" value="1"/>
</dbReference>
<gene>
    <name evidence="5" type="ORF">C0Z16_36100</name>
    <name evidence="4" type="ORF">LMG27174_07103</name>
</gene>
<proteinExistence type="inferred from homology"/>
<dbReference type="Proteomes" id="UP000235659">
    <property type="component" value="Unassembled WGS sequence"/>
</dbReference>
<dbReference type="Gene3D" id="3.30.1330.120">
    <property type="entry name" value="2-methylcitrate dehydratase PrpD"/>
    <property type="match status" value="1"/>
</dbReference>